<evidence type="ECO:0000313" key="4">
    <source>
        <dbReference type="Proteomes" id="UP000290545"/>
    </source>
</evidence>
<dbReference type="RefSeq" id="WP_129005956.1">
    <property type="nucleotide sequence ID" value="NZ_SDHZ01000005.1"/>
</dbReference>
<feature type="transmembrane region" description="Helical" evidence="1">
    <location>
        <begin position="236"/>
        <end position="255"/>
    </location>
</feature>
<keyword evidence="1" id="KW-1133">Transmembrane helix</keyword>
<keyword evidence="3" id="KW-0378">Hydrolase</keyword>
<feature type="transmembrane region" description="Helical" evidence="1">
    <location>
        <begin position="210"/>
        <end position="229"/>
    </location>
</feature>
<keyword evidence="4" id="KW-1185">Reference proteome</keyword>
<dbReference type="PANTHER" id="PTHR43592">
    <property type="entry name" value="CAAX AMINO TERMINAL PROTEASE"/>
    <property type="match status" value="1"/>
</dbReference>
<evidence type="ECO:0000313" key="3">
    <source>
        <dbReference type="EMBL" id="RXK80851.1"/>
    </source>
</evidence>
<evidence type="ECO:0000259" key="2">
    <source>
        <dbReference type="Pfam" id="PF02517"/>
    </source>
</evidence>
<keyword evidence="1" id="KW-0812">Transmembrane</keyword>
<feature type="transmembrane region" description="Helical" evidence="1">
    <location>
        <begin position="142"/>
        <end position="169"/>
    </location>
</feature>
<accession>A0A4Q1D189</accession>
<dbReference type="EMBL" id="SDHZ01000005">
    <property type="protein sequence ID" value="RXK80851.1"/>
    <property type="molecule type" value="Genomic_DNA"/>
</dbReference>
<gene>
    <name evidence="3" type="ORF">ESB13_22105</name>
</gene>
<feature type="transmembrane region" description="Helical" evidence="1">
    <location>
        <begin position="12"/>
        <end position="42"/>
    </location>
</feature>
<keyword evidence="3" id="KW-0482">Metalloprotease</keyword>
<dbReference type="InterPro" id="IPR003675">
    <property type="entry name" value="Rce1/LyrA-like_dom"/>
</dbReference>
<dbReference type="Pfam" id="PF02517">
    <property type="entry name" value="Rce1-like"/>
    <property type="match status" value="1"/>
</dbReference>
<reference evidence="3 4" key="1">
    <citation type="submission" date="2019-01" db="EMBL/GenBank/DDBJ databases">
        <title>Filimonas sp. strain TTM-71.</title>
        <authorList>
            <person name="Chen W.-M."/>
        </authorList>
    </citation>
    <scope>NUCLEOTIDE SEQUENCE [LARGE SCALE GENOMIC DNA]</scope>
    <source>
        <strain evidence="3 4">TTM-71</strain>
    </source>
</reference>
<dbReference type="Proteomes" id="UP000290545">
    <property type="component" value="Unassembled WGS sequence"/>
</dbReference>
<keyword evidence="1" id="KW-0472">Membrane</keyword>
<feature type="transmembrane region" description="Helical" evidence="1">
    <location>
        <begin position="62"/>
        <end position="82"/>
    </location>
</feature>
<organism evidence="3 4">
    <name type="scientific">Filimonas effusa</name>
    <dbReference type="NCBI Taxonomy" id="2508721"/>
    <lineage>
        <taxon>Bacteria</taxon>
        <taxon>Pseudomonadati</taxon>
        <taxon>Bacteroidota</taxon>
        <taxon>Chitinophagia</taxon>
        <taxon>Chitinophagales</taxon>
        <taxon>Chitinophagaceae</taxon>
        <taxon>Filimonas</taxon>
    </lineage>
</organism>
<protein>
    <submittedName>
        <fullName evidence="3">CPBP family intramembrane metalloprotease</fullName>
    </submittedName>
</protein>
<proteinExistence type="predicted"/>
<comment type="caution">
    <text evidence="3">The sequence shown here is derived from an EMBL/GenBank/DDBJ whole genome shotgun (WGS) entry which is preliminary data.</text>
</comment>
<dbReference type="GO" id="GO:0080120">
    <property type="term" value="P:CAAX-box protein maturation"/>
    <property type="evidence" value="ECO:0007669"/>
    <property type="project" value="UniProtKB-ARBA"/>
</dbReference>
<feature type="transmembrane region" description="Helical" evidence="1">
    <location>
        <begin position="270"/>
        <end position="289"/>
    </location>
</feature>
<dbReference type="GO" id="GO:0004175">
    <property type="term" value="F:endopeptidase activity"/>
    <property type="evidence" value="ECO:0007669"/>
    <property type="project" value="UniProtKB-ARBA"/>
</dbReference>
<dbReference type="GO" id="GO:0006508">
    <property type="term" value="P:proteolysis"/>
    <property type="evidence" value="ECO:0007669"/>
    <property type="project" value="UniProtKB-KW"/>
</dbReference>
<dbReference type="PANTHER" id="PTHR43592:SF15">
    <property type="entry name" value="CAAX AMINO TERMINAL PROTEASE FAMILY PROTEIN"/>
    <property type="match status" value="1"/>
</dbReference>
<keyword evidence="3" id="KW-0645">Protease</keyword>
<name>A0A4Q1D189_9BACT</name>
<feature type="transmembrane region" description="Helical" evidence="1">
    <location>
        <begin position="181"/>
        <end position="204"/>
    </location>
</feature>
<dbReference type="AlphaFoldDB" id="A0A4Q1D189"/>
<sequence>MYSRTGTINYSAQFGFLLAAFGFGIVLSYILLFPLIAWFLNVPMEGIAAALKQPQNADVSKVMQAAGSLLTLALPALLFASVTWKRPFTYLGFSRYASGKQVFLVVMIVCACLLVGGTLSYLNEIIPLPNGWAAKFKAMEDAYAELIITVAGMKTLPQFLLSLVILALLPALTEELFFRGCLQQVLIGWTRNPFVGILITSIIFSAVHQSFYAFLPRIFLGMALGYLFYDSRNIWLSIWAHFFNNAFSLTQLYALSRAGKLNNQSMNDSFPLYVGLIGLVAVIGLFYSFRKESNRILAIRKTAEQQYNDVNVNP</sequence>
<dbReference type="OrthoDB" id="1523022at2"/>
<feature type="domain" description="CAAX prenyl protease 2/Lysostaphin resistance protein A-like" evidence="2">
    <location>
        <begin position="158"/>
        <end position="247"/>
    </location>
</feature>
<feature type="transmembrane region" description="Helical" evidence="1">
    <location>
        <begin position="102"/>
        <end position="122"/>
    </location>
</feature>
<dbReference type="GO" id="GO:0008237">
    <property type="term" value="F:metallopeptidase activity"/>
    <property type="evidence" value="ECO:0007669"/>
    <property type="project" value="UniProtKB-KW"/>
</dbReference>
<evidence type="ECO:0000256" key="1">
    <source>
        <dbReference type="SAM" id="Phobius"/>
    </source>
</evidence>